<feature type="compositionally biased region" description="Low complexity" evidence="1">
    <location>
        <begin position="172"/>
        <end position="184"/>
    </location>
</feature>
<dbReference type="Proteomes" id="UP000015106">
    <property type="component" value="Chromosome 7"/>
</dbReference>
<feature type="compositionally biased region" description="Basic and acidic residues" evidence="1">
    <location>
        <begin position="48"/>
        <end position="74"/>
    </location>
</feature>
<sequence length="233" mass="25419">MTDIRSEQVGAGLSLPMAAAPGGHQPPRPPPARHPVHEPHPRRPPGAHRVDGVRDAVGDGDLRGRDPLQGERHRQPPGRPLRARRAEHAGDQGGRPDGEEVPEPDGVREAPPGRRQRRDGVRDLHGQHHQLRQGRGAAAVQEHHRVRAGQRRGGGQAAQQHAEQGRGDEPVQQAPRRAAAGQGPLPDEVEQVAGQLLSEVPEEPLGVHIPRRRRRPARGHPLADCVYRFAFLL</sequence>
<evidence type="ECO:0000313" key="3">
    <source>
        <dbReference type="Proteomes" id="UP000015106"/>
    </source>
</evidence>
<reference evidence="3" key="1">
    <citation type="journal article" date="2013" name="Nature">
        <title>Draft genome of the wheat A-genome progenitor Triticum urartu.</title>
        <authorList>
            <person name="Ling H.Q."/>
            <person name="Zhao S."/>
            <person name="Liu D."/>
            <person name="Wang J."/>
            <person name="Sun H."/>
            <person name="Zhang C."/>
            <person name="Fan H."/>
            <person name="Li D."/>
            <person name="Dong L."/>
            <person name="Tao Y."/>
            <person name="Gao C."/>
            <person name="Wu H."/>
            <person name="Li Y."/>
            <person name="Cui Y."/>
            <person name="Guo X."/>
            <person name="Zheng S."/>
            <person name="Wang B."/>
            <person name="Yu K."/>
            <person name="Liang Q."/>
            <person name="Yang W."/>
            <person name="Lou X."/>
            <person name="Chen J."/>
            <person name="Feng M."/>
            <person name="Jian J."/>
            <person name="Zhang X."/>
            <person name="Luo G."/>
            <person name="Jiang Y."/>
            <person name="Liu J."/>
            <person name="Wang Z."/>
            <person name="Sha Y."/>
            <person name="Zhang B."/>
            <person name="Wu H."/>
            <person name="Tang D."/>
            <person name="Shen Q."/>
            <person name="Xue P."/>
            <person name="Zou S."/>
            <person name="Wang X."/>
            <person name="Liu X."/>
            <person name="Wang F."/>
            <person name="Yang Y."/>
            <person name="An X."/>
            <person name="Dong Z."/>
            <person name="Zhang K."/>
            <person name="Zhang X."/>
            <person name="Luo M.C."/>
            <person name="Dvorak J."/>
            <person name="Tong Y."/>
            <person name="Wang J."/>
            <person name="Yang H."/>
            <person name="Li Z."/>
            <person name="Wang D."/>
            <person name="Zhang A."/>
            <person name="Wang J."/>
        </authorList>
    </citation>
    <scope>NUCLEOTIDE SEQUENCE</scope>
    <source>
        <strain evidence="3">cv. G1812</strain>
    </source>
</reference>
<name>A0A8R7V5H2_TRIUA</name>
<evidence type="ECO:0000313" key="2">
    <source>
        <dbReference type="EnsemblPlants" id="TuG1812G0700004100.01.T01"/>
    </source>
</evidence>
<keyword evidence="3" id="KW-1185">Reference proteome</keyword>
<accession>A0A8R7V5H2</accession>
<feature type="compositionally biased region" description="Basic and acidic residues" evidence="1">
    <location>
        <begin position="84"/>
        <end position="98"/>
    </location>
</feature>
<evidence type="ECO:0000256" key="1">
    <source>
        <dbReference type="SAM" id="MobiDB-lite"/>
    </source>
</evidence>
<proteinExistence type="predicted"/>
<reference evidence="2" key="3">
    <citation type="submission" date="2022-06" db="UniProtKB">
        <authorList>
            <consortium name="EnsemblPlants"/>
        </authorList>
    </citation>
    <scope>IDENTIFICATION</scope>
</reference>
<gene>
    <name evidence="2" type="primary">LOC125521441</name>
</gene>
<feature type="region of interest" description="Disordered" evidence="1">
    <location>
        <begin position="1"/>
        <end position="187"/>
    </location>
</feature>
<dbReference type="AlphaFoldDB" id="A0A8R7V5H2"/>
<dbReference type="Gramene" id="TuG1812G0700004100.01.T01">
    <property type="protein sequence ID" value="TuG1812G0700004100.01.T01"/>
    <property type="gene ID" value="TuG1812G0700004100.01"/>
</dbReference>
<feature type="compositionally biased region" description="Pro residues" evidence="1">
    <location>
        <begin position="24"/>
        <end position="33"/>
    </location>
</feature>
<organism evidence="2 3">
    <name type="scientific">Triticum urartu</name>
    <name type="common">Red wild einkorn</name>
    <name type="synonym">Crithodium urartu</name>
    <dbReference type="NCBI Taxonomy" id="4572"/>
    <lineage>
        <taxon>Eukaryota</taxon>
        <taxon>Viridiplantae</taxon>
        <taxon>Streptophyta</taxon>
        <taxon>Embryophyta</taxon>
        <taxon>Tracheophyta</taxon>
        <taxon>Spermatophyta</taxon>
        <taxon>Magnoliopsida</taxon>
        <taxon>Liliopsida</taxon>
        <taxon>Poales</taxon>
        <taxon>Poaceae</taxon>
        <taxon>BOP clade</taxon>
        <taxon>Pooideae</taxon>
        <taxon>Triticodae</taxon>
        <taxon>Triticeae</taxon>
        <taxon>Triticinae</taxon>
        <taxon>Triticum</taxon>
    </lineage>
</organism>
<feature type="compositionally biased region" description="Basic and acidic residues" evidence="1">
    <location>
        <begin position="105"/>
        <end position="126"/>
    </location>
</feature>
<dbReference type="EnsemblPlants" id="TuG1812G0700004100.01.T01">
    <property type="protein sequence ID" value="TuG1812G0700004100.01.T01"/>
    <property type="gene ID" value="TuG1812G0700004100.01"/>
</dbReference>
<protein>
    <submittedName>
        <fullName evidence="2">Uncharacterized protein</fullName>
    </submittedName>
</protein>
<reference evidence="2" key="2">
    <citation type="submission" date="2018-03" db="EMBL/GenBank/DDBJ databases">
        <title>The Triticum urartu genome reveals the dynamic nature of wheat genome evolution.</title>
        <authorList>
            <person name="Ling H."/>
            <person name="Ma B."/>
            <person name="Shi X."/>
            <person name="Liu H."/>
            <person name="Dong L."/>
            <person name="Sun H."/>
            <person name="Cao Y."/>
            <person name="Gao Q."/>
            <person name="Zheng S."/>
            <person name="Li Y."/>
            <person name="Yu Y."/>
            <person name="Du H."/>
            <person name="Qi M."/>
            <person name="Li Y."/>
            <person name="Yu H."/>
            <person name="Cui Y."/>
            <person name="Wang N."/>
            <person name="Chen C."/>
            <person name="Wu H."/>
            <person name="Zhao Y."/>
            <person name="Zhang J."/>
            <person name="Li Y."/>
            <person name="Zhou W."/>
            <person name="Zhang B."/>
            <person name="Hu W."/>
            <person name="Eijk M."/>
            <person name="Tang J."/>
            <person name="Witsenboer H."/>
            <person name="Zhao S."/>
            <person name="Li Z."/>
            <person name="Zhang A."/>
            <person name="Wang D."/>
            <person name="Liang C."/>
        </authorList>
    </citation>
    <scope>NUCLEOTIDE SEQUENCE [LARGE SCALE GENOMIC DNA]</scope>
    <source>
        <strain evidence="2">cv. G1812</strain>
    </source>
</reference>